<evidence type="ECO:0000313" key="3">
    <source>
        <dbReference type="Proteomes" id="UP001151760"/>
    </source>
</evidence>
<evidence type="ECO:0000313" key="2">
    <source>
        <dbReference type="EMBL" id="GJT92041.1"/>
    </source>
</evidence>
<protein>
    <submittedName>
        <fullName evidence="2">Uncharacterized protein</fullName>
    </submittedName>
</protein>
<evidence type="ECO:0000256" key="1">
    <source>
        <dbReference type="SAM" id="MobiDB-lite"/>
    </source>
</evidence>
<accession>A0ABQ5HW12</accession>
<gene>
    <name evidence="2" type="ORF">Tco_1080886</name>
</gene>
<sequence length="116" mass="13167">MVAFLTKTEGNDDFADIVDFLNASSIRYSLTVNPTVYVSSQLSTNVEGDAKQVVIVLKKCRKNLYGTREGKAPMLKKMFPLKRKLLQTVDDESAGLRNKRMHEITSKHRKQKHAVQ</sequence>
<dbReference type="Proteomes" id="UP001151760">
    <property type="component" value="Unassembled WGS sequence"/>
</dbReference>
<keyword evidence="3" id="KW-1185">Reference proteome</keyword>
<reference evidence="2" key="1">
    <citation type="journal article" date="2022" name="Int. J. Mol. Sci.">
        <title>Draft Genome of Tanacetum Coccineum: Genomic Comparison of Closely Related Tanacetum-Family Plants.</title>
        <authorList>
            <person name="Yamashiro T."/>
            <person name="Shiraishi A."/>
            <person name="Nakayama K."/>
            <person name="Satake H."/>
        </authorList>
    </citation>
    <scope>NUCLEOTIDE SEQUENCE</scope>
</reference>
<feature type="compositionally biased region" description="Basic residues" evidence="1">
    <location>
        <begin position="107"/>
        <end position="116"/>
    </location>
</feature>
<organism evidence="2 3">
    <name type="scientific">Tanacetum coccineum</name>
    <dbReference type="NCBI Taxonomy" id="301880"/>
    <lineage>
        <taxon>Eukaryota</taxon>
        <taxon>Viridiplantae</taxon>
        <taxon>Streptophyta</taxon>
        <taxon>Embryophyta</taxon>
        <taxon>Tracheophyta</taxon>
        <taxon>Spermatophyta</taxon>
        <taxon>Magnoliopsida</taxon>
        <taxon>eudicotyledons</taxon>
        <taxon>Gunneridae</taxon>
        <taxon>Pentapetalae</taxon>
        <taxon>asterids</taxon>
        <taxon>campanulids</taxon>
        <taxon>Asterales</taxon>
        <taxon>Asteraceae</taxon>
        <taxon>Asteroideae</taxon>
        <taxon>Anthemideae</taxon>
        <taxon>Anthemidinae</taxon>
        <taxon>Tanacetum</taxon>
    </lineage>
</organism>
<comment type="caution">
    <text evidence="2">The sequence shown here is derived from an EMBL/GenBank/DDBJ whole genome shotgun (WGS) entry which is preliminary data.</text>
</comment>
<feature type="region of interest" description="Disordered" evidence="1">
    <location>
        <begin position="92"/>
        <end position="116"/>
    </location>
</feature>
<dbReference type="EMBL" id="BQNB010020073">
    <property type="protein sequence ID" value="GJT92041.1"/>
    <property type="molecule type" value="Genomic_DNA"/>
</dbReference>
<reference evidence="2" key="2">
    <citation type="submission" date="2022-01" db="EMBL/GenBank/DDBJ databases">
        <authorList>
            <person name="Yamashiro T."/>
            <person name="Shiraishi A."/>
            <person name="Satake H."/>
            <person name="Nakayama K."/>
        </authorList>
    </citation>
    <scope>NUCLEOTIDE SEQUENCE</scope>
</reference>
<name>A0ABQ5HW12_9ASTR</name>
<proteinExistence type="predicted"/>